<dbReference type="EMBL" id="FRBI01000001">
    <property type="protein sequence ID" value="SHK78795.1"/>
    <property type="molecule type" value="Genomic_DNA"/>
</dbReference>
<protein>
    <submittedName>
        <fullName evidence="1">Uncharacterized protein</fullName>
    </submittedName>
</protein>
<dbReference type="RefSeq" id="WP_073493298.1">
    <property type="nucleotide sequence ID" value="NZ_FRBI01000001.1"/>
</dbReference>
<name>A0A1M6VBR4_9ACTN</name>
<gene>
    <name evidence="1" type="ORF">SAMN05216499_101636</name>
</gene>
<proteinExistence type="predicted"/>
<accession>A0A1M6VBR4</accession>
<evidence type="ECO:0000313" key="2">
    <source>
        <dbReference type="Proteomes" id="UP000184111"/>
    </source>
</evidence>
<sequence>MHRLQDLSAADWLSATDARPMRLITFGPAGFPAYARLRFIPDPAGPGLSEADAELPDDHPSDIEQARTVLLALGESAEPCFFCVWEGYGGSFFGPESLRGPLVELPHRRYALYAGALGDIAAWERDFGAGHPCPPPAFAWPADHRWCFTSDVDPHWAGIGATDRVIDALTARTDVDVVRARPEQAPPAYDG</sequence>
<organism evidence="1 2">
    <name type="scientific">Actinacidiphila paucisporea</name>
    <dbReference type="NCBI Taxonomy" id="310782"/>
    <lineage>
        <taxon>Bacteria</taxon>
        <taxon>Bacillati</taxon>
        <taxon>Actinomycetota</taxon>
        <taxon>Actinomycetes</taxon>
        <taxon>Kitasatosporales</taxon>
        <taxon>Streptomycetaceae</taxon>
        <taxon>Actinacidiphila</taxon>
    </lineage>
</organism>
<evidence type="ECO:0000313" key="1">
    <source>
        <dbReference type="EMBL" id="SHK78795.1"/>
    </source>
</evidence>
<keyword evidence="2" id="KW-1185">Reference proteome</keyword>
<dbReference type="AlphaFoldDB" id="A0A1M6VBR4"/>
<reference evidence="1 2" key="1">
    <citation type="submission" date="2016-11" db="EMBL/GenBank/DDBJ databases">
        <authorList>
            <person name="Jaros S."/>
            <person name="Januszkiewicz K."/>
            <person name="Wedrychowicz H."/>
        </authorList>
    </citation>
    <scope>NUCLEOTIDE SEQUENCE [LARGE SCALE GENOMIC DNA]</scope>
    <source>
        <strain evidence="1 2">CGMCC 4.2025</strain>
    </source>
</reference>
<dbReference type="STRING" id="310782.SAMN05216499_101636"/>
<dbReference type="Proteomes" id="UP000184111">
    <property type="component" value="Unassembled WGS sequence"/>
</dbReference>